<reference evidence="1" key="1">
    <citation type="submission" date="2019-10" db="EMBL/GenBank/DDBJ databases">
        <title>Draft genome sequence of Panacibacter sp. KCS-6.</title>
        <authorList>
            <person name="Yim K.J."/>
        </authorList>
    </citation>
    <scope>NUCLEOTIDE SEQUENCE</scope>
    <source>
        <strain evidence="1">KCS-6</strain>
    </source>
</reference>
<dbReference type="Gene3D" id="2.115.10.20">
    <property type="entry name" value="Glycosyl hydrolase domain, family 43"/>
    <property type="match status" value="1"/>
</dbReference>
<evidence type="ECO:0000313" key="1">
    <source>
        <dbReference type="EMBL" id="NNV54955.1"/>
    </source>
</evidence>
<dbReference type="SUPFAM" id="SSF75005">
    <property type="entry name" value="Arabinanase/levansucrase/invertase"/>
    <property type="match status" value="1"/>
</dbReference>
<dbReference type="PROSITE" id="PS51257">
    <property type="entry name" value="PROKAR_LIPOPROTEIN"/>
    <property type="match status" value="1"/>
</dbReference>
<accession>A0A8J8FC08</accession>
<proteinExistence type="predicted"/>
<evidence type="ECO:0000313" key="2">
    <source>
        <dbReference type="Proteomes" id="UP000598971"/>
    </source>
</evidence>
<dbReference type="Proteomes" id="UP000598971">
    <property type="component" value="Unassembled WGS sequence"/>
</dbReference>
<comment type="caution">
    <text evidence="1">The sequence shown here is derived from an EMBL/GenBank/DDBJ whole genome shotgun (WGS) entry which is preliminary data.</text>
</comment>
<dbReference type="AlphaFoldDB" id="A0A8J8FC08"/>
<dbReference type="InterPro" id="IPR023296">
    <property type="entry name" value="Glyco_hydro_beta-prop_sf"/>
</dbReference>
<keyword evidence="2" id="KW-1185">Reference proteome</keyword>
<name>A0A8J8FC08_9BACT</name>
<organism evidence="1 2">
    <name type="scientific">Limnovirga soli</name>
    <dbReference type="NCBI Taxonomy" id="2656915"/>
    <lineage>
        <taxon>Bacteria</taxon>
        <taxon>Pseudomonadati</taxon>
        <taxon>Bacteroidota</taxon>
        <taxon>Chitinophagia</taxon>
        <taxon>Chitinophagales</taxon>
        <taxon>Chitinophagaceae</taxon>
        <taxon>Limnovirga</taxon>
    </lineage>
</organism>
<dbReference type="EMBL" id="WHPF01000004">
    <property type="protein sequence ID" value="NNV54955.1"/>
    <property type="molecule type" value="Genomic_DNA"/>
</dbReference>
<protein>
    <submittedName>
        <fullName evidence="1">DUF5005 domain-containing protein</fullName>
    </submittedName>
</protein>
<gene>
    <name evidence="1" type="ORF">GD597_05745</name>
</gene>
<sequence>MRTSILLVALTVVFFSCKKDIEVKAVSSDASNNVATPITSVKASYWDSVFTRYGGGWTGGDQAVSYKLPDGRSLWLFGDSFVDTVYPNRKRPVTGFIHNTMVTMDAAGGNFTTYKKGTAKNPQPYFQATGKSYYWPVFTFMNTAKTQVYVFLDKIKPTSGTGSFAFKVTGVDVAILNYPDLTIQQITPFSTGDFINWAGAAMENDDDYIYLYGTESTQYNKFIHIARTPKSTPLSSVTYFDGTNWINDPLLSKRMQGGVSESFSFFKNQGKYYLVSQENLLGPNIYIWDAQSPTGPFTRKRLIYTTPQLAGSVPLWTYNASAHIELNQNNQLLVGYCANSQTSAGLYSNADSYRPYFVWATNWE</sequence>
<dbReference type="RefSeq" id="WP_171606887.1">
    <property type="nucleotide sequence ID" value="NZ_WHPF01000004.1"/>
</dbReference>